<dbReference type="Proteomes" id="UP000248764">
    <property type="component" value="Unassembled WGS sequence"/>
</dbReference>
<keyword evidence="1" id="KW-1133">Transmembrane helix</keyword>
<dbReference type="AlphaFoldDB" id="A0A2W2C0G4"/>
<dbReference type="RefSeq" id="WP_111256629.1">
    <property type="nucleotide sequence ID" value="NZ_POTW01000058.1"/>
</dbReference>
<reference evidence="2 3" key="1">
    <citation type="submission" date="2018-01" db="EMBL/GenBank/DDBJ databases">
        <title>Draft genome sequence of Jiangella sp. GTF31.</title>
        <authorList>
            <person name="Sahin N."/>
            <person name="Ay H."/>
            <person name="Saygin H."/>
        </authorList>
    </citation>
    <scope>NUCLEOTIDE SEQUENCE [LARGE SCALE GENOMIC DNA]</scope>
    <source>
        <strain evidence="2 3">GTF31</strain>
    </source>
</reference>
<comment type="caution">
    <text evidence="2">The sequence shown here is derived from an EMBL/GenBank/DDBJ whole genome shotgun (WGS) entry which is preliminary data.</text>
</comment>
<feature type="transmembrane region" description="Helical" evidence="1">
    <location>
        <begin position="19"/>
        <end position="37"/>
    </location>
</feature>
<accession>A0A2W2C0G4</accession>
<keyword evidence="1" id="KW-0812">Transmembrane</keyword>
<evidence type="ECO:0000313" key="3">
    <source>
        <dbReference type="Proteomes" id="UP000248764"/>
    </source>
</evidence>
<gene>
    <name evidence="2" type="ORF">C1I92_21130</name>
</gene>
<evidence type="ECO:0000256" key="1">
    <source>
        <dbReference type="SAM" id="Phobius"/>
    </source>
</evidence>
<protein>
    <submittedName>
        <fullName evidence="2">Uncharacterized protein</fullName>
    </submittedName>
</protein>
<dbReference type="EMBL" id="POTW01000058">
    <property type="protein sequence ID" value="PZF81437.1"/>
    <property type="molecule type" value="Genomic_DNA"/>
</dbReference>
<feature type="transmembrane region" description="Helical" evidence="1">
    <location>
        <begin position="43"/>
        <end position="62"/>
    </location>
</feature>
<name>A0A2W2C0G4_9ACTN</name>
<proteinExistence type="predicted"/>
<keyword evidence="3" id="KW-1185">Reference proteome</keyword>
<keyword evidence="1" id="KW-0472">Membrane</keyword>
<evidence type="ECO:0000313" key="2">
    <source>
        <dbReference type="EMBL" id="PZF81437.1"/>
    </source>
</evidence>
<feature type="transmembrane region" description="Helical" evidence="1">
    <location>
        <begin position="170"/>
        <end position="194"/>
    </location>
</feature>
<sequence>MPETDVLVLRPASGPRRQVLTIAAVISVVLVIGGVMAGGRPALVTGIGLAALLALAVAVYLWRSRIVVTPAEISVRGLWFHRRRDRADAASAIRATVVQPMAAPSETIVVLDPGRRALLRINAALYSPADVDRLMDHLELPVAGSDGPVTAAQFAREQPGASSWIERHMLAFILLCALGFAVLALVLGTVIAALSD</sequence>
<organism evidence="2 3">
    <name type="scientific">Jiangella anatolica</name>
    <dbReference type="NCBI Taxonomy" id="2670374"/>
    <lineage>
        <taxon>Bacteria</taxon>
        <taxon>Bacillati</taxon>
        <taxon>Actinomycetota</taxon>
        <taxon>Actinomycetes</taxon>
        <taxon>Jiangellales</taxon>
        <taxon>Jiangellaceae</taxon>
        <taxon>Jiangella</taxon>
    </lineage>
</organism>